<dbReference type="EMBL" id="CP042909">
    <property type="protein sequence ID" value="QJA06265.1"/>
    <property type="molecule type" value="Genomic_DNA"/>
</dbReference>
<protein>
    <submittedName>
        <fullName evidence="3">Metallophosphoesterase</fullName>
    </submittedName>
</protein>
<dbReference type="AlphaFoldDB" id="A0A6H1WSR6"/>
<reference evidence="3 4" key="1">
    <citation type="submission" date="2019-08" db="EMBL/GenBank/DDBJ databases">
        <title>Complete genome sequence of Thermosulfurimonas marina SU872T, an anaerobic thermophilic chemolithoautotrophic bacterium isolated from a shallow marine hydrothermal vent.</title>
        <authorList>
            <person name="Allioux M."/>
            <person name="Jebbar M."/>
            <person name="Slobodkina G."/>
            <person name="Slobodkin A."/>
            <person name="Moalic Y."/>
            <person name="Frolova A."/>
            <person name="Shao Z."/>
            <person name="Alain K."/>
        </authorList>
    </citation>
    <scope>NUCLEOTIDE SEQUENCE [LARGE SCALE GENOMIC DNA]</scope>
    <source>
        <strain evidence="3 4">SU872</strain>
    </source>
</reference>
<dbReference type="Pfam" id="PF00149">
    <property type="entry name" value="Metallophos"/>
    <property type="match status" value="1"/>
</dbReference>
<keyword evidence="1" id="KW-0812">Transmembrane</keyword>
<name>A0A6H1WSR6_9BACT</name>
<dbReference type="InterPro" id="IPR051918">
    <property type="entry name" value="STPP_CPPED1"/>
</dbReference>
<organism evidence="3 4">
    <name type="scientific">Thermosulfurimonas marina</name>
    <dbReference type="NCBI Taxonomy" id="2047767"/>
    <lineage>
        <taxon>Bacteria</taxon>
        <taxon>Pseudomonadati</taxon>
        <taxon>Thermodesulfobacteriota</taxon>
        <taxon>Thermodesulfobacteria</taxon>
        <taxon>Thermodesulfobacteriales</taxon>
        <taxon>Thermodesulfobacteriaceae</taxon>
        <taxon>Thermosulfurimonas</taxon>
    </lineage>
</organism>
<gene>
    <name evidence="3" type="ORF">FVE67_05360</name>
</gene>
<keyword evidence="1" id="KW-0472">Membrane</keyword>
<dbReference type="Gene3D" id="3.60.21.10">
    <property type="match status" value="1"/>
</dbReference>
<keyword evidence="1" id="KW-1133">Transmembrane helix</keyword>
<evidence type="ECO:0000256" key="1">
    <source>
        <dbReference type="SAM" id="Phobius"/>
    </source>
</evidence>
<evidence type="ECO:0000313" key="4">
    <source>
        <dbReference type="Proteomes" id="UP000501253"/>
    </source>
</evidence>
<proteinExistence type="predicted"/>
<evidence type="ECO:0000259" key="2">
    <source>
        <dbReference type="Pfam" id="PF00149"/>
    </source>
</evidence>
<feature type="transmembrane region" description="Helical" evidence="1">
    <location>
        <begin position="321"/>
        <end position="339"/>
    </location>
</feature>
<dbReference type="Proteomes" id="UP000501253">
    <property type="component" value="Chromosome"/>
</dbReference>
<dbReference type="InterPro" id="IPR004843">
    <property type="entry name" value="Calcineurin-like_PHP"/>
</dbReference>
<dbReference type="GO" id="GO:0016787">
    <property type="term" value="F:hydrolase activity"/>
    <property type="evidence" value="ECO:0007669"/>
    <property type="project" value="InterPro"/>
</dbReference>
<dbReference type="SUPFAM" id="SSF56300">
    <property type="entry name" value="Metallo-dependent phosphatases"/>
    <property type="match status" value="1"/>
</dbReference>
<dbReference type="PANTHER" id="PTHR43143:SF1">
    <property type="entry name" value="SERINE_THREONINE-PROTEIN PHOSPHATASE CPPED1"/>
    <property type="match status" value="1"/>
</dbReference>
<dbReference type="PANTHER" id="PTHR43143">
    <property type="entry name" value="METALLOPHOSPHOESTERASE, CALCINEURIN SUPERFAMILY"/>
    <property type="match status" value="1"/>
</dbReference>
<evidence type="ECO:0000313" key="3">
    <source>
        <dbReference type="EMBL" id="QJA06265.1"/>
    </source>
</evidence>
<accession>A0A6H1WSR6</accession>
<sequence>MEILVGFTEFPIRKVREVPLKEARRISLRFFVLLGALGAILGLEFYEHVCALPATDWNTRNLSRIRVKDPHDFSFAVFGDSQFSIYAFESLLREIDQDPEISFVIALGDMVHSGSKTSYSLFLDLIQKNLHKPLVTVIGNHELKGGGYPLYTRIFGRPYYSFRIGRTCFLILDDAASKLNLKERSWLEGELRKSRDLCDHRLVFLHIPLYDPRPHEYHCLPEKEAKFLSRVFRDYGVSHVFAGHIHGYFHGNWNGLPYTISGGAGARLYGGDPRHFFYHYLKVKLVNGVLDVEVKPIFVPGPKWFDHTLSFVYTYLFDPHWLEAALWMIVLGLIFPLIWKKFRKGPGK</sequence>
<dbReference type="InterPro" id="IPR029052">
    <property type="entry name" value="Metallo-depent_PP-like"/>
</dbReference>
<keyword evidence="4" id="KW-1185">Reference proteome</keyword>
<dbReference type="KEGG" id="tmai:FVE67_05360"/>
<feature type="domain" description="Calcineurin-like phosphoesterase" evidence="2">
    <location>
        <begin position="74"/>
        <end position="248"/>
    </location>
</feature>